<gene>
    <name evidence="1" type="ORF">GA0070604_4252</name>
</gene>
<dbReference type="Proteomes" id="UP000199696">
    <property type="component" value="Unassembled WGS sequence"/>
</dbReference>
<dbReference type="EMBL" id="FMHY01000002">
    <property type="protein sequence ID" value="SCL60242.1"/>
    <property type="molecule type" value="Genomic_DNA"/>
</dbReference>
<sequence length="42" mass="4599">MKALYLVVQQKCRGGGSITGRVYGWTKALNALILAYGDRITI</sequence>
<dbReference type="AlphaFoldDB" id="A0A1C6V1Q6"/>
<organism evidence="1 2">
    <name type="scientific">Micromonospora eburnea</name>
    <dbReference type="NCBI Taxonomy" id="227316"/>
    <lineage>
        <taxon>Bacteria</taxon>
        <taxon>Bacillati</taxon>
        <taxon>Actinomycetota</taxon>
        <taxon>Actinomycetes</taxon>
        <taxon>Micromonosporales</taxon>
        <taxon>Micromonosporaceae</taxon>
        <taxon>Micromonospora</taxon>
    </lineage>
</organism>
<protein>
    <submittedName>
        <fullName evidence="1">Uncharacterized protein</fullName>
    </submittedName>
</protein>
<keyword evidence="2" id="KW-1185">Reference proteome</keyword>
<reference evidence="2" key="1">
    <citation type="submission" date="2016-06" db="EMBL/GenBank/DDBJ databases">
        <authorList>
            <person name="Varghese N."/>
            <person name="Submissions Spin"/>
        </authorList>
    </citation>
    <scope>NUCLEOTIDE SEQUENCE [LARGE SCALE GENOMIC DNA]</scope>
    <source>
        <strain evidence="2">DSM 44814</strain>
    </source>
</reference>
<accession>A0A1C6V1Q6</accession>
<evidence type="ECO:0000313" key="2">
    <source>
        <dbReference type="Proteomes" id="UP000199696"/>
    </source>
</evidence>
<evidence type="ECO:0000313" key="1">
    <source>
        <dbReference type="EMBL" id="SCL60242.1"/>
    </source>
</evidence>
<name>A0A1C6V1Q6_9ACTN</name>
<proteinExistence type="predicted"/>